<dbReference type="AlphaFoldDB" id="A0A5M9NU50"/>
<keyword evidence="1" id="KW-0732">Signal</keyword>
<dbReference type="Pfam" id="PF04187">
    <property type="entry name" value="Cofac_haem_bdg"/>
    <property type="match status" value="1"/>
</dbReference>
<dbReference type="PIRSF" id="PIRSF020419">
    <property type="entry name" value="Fe_uptake_reg_CjrA_prd"/>
    <property type="match status" value="1"/>
</dbReference>
<evidence type="ECO:0000256" key="1">
    <source>
        <dbReference type="SAM" id="SignalP"/>
    </source>
</evidence>
<sequence length="319" mass="35596">MQRIILIGLATLLTACANQPSNSTSQQVTNTQTETVSTFYEYQFASPQGETLSLNALPEQLIEADVVLIGEWHTHSAIHRFQTDFLKARRNATSNIALSMEQFTREHQDTLNQYLNGEIGEQVLISKAAAWPNYESDYRALVEFAKANDIDVIAANAPKPFVQCIGRKGLPYLEQLSSEQRDWVATEVNIGDSPYKEKFMASMHHGTPEQTEKQFAAQVTWDETMAESIVNYLASNPDKQVIHVAGKFHTEGGLGTAASILRRNPDLKVAVISPVAEFSSDATDYQLKVLSPPARFVQKENRMKAYKHLSKRSASLECD</sequence>
<evidence type="ECO:0000259" key="2">
    <source>
        <dbReference type="Pfam" id="PF04187"/>
    </source>
</evidence>
<dbReference type="CDD" id="cd14727">
    <property type="entry name" value="ChanN-like"/>
    <property type="match status" value="1"/>
</dbReference>
<dbReference type="Gene3D" id="3.40.50.11550">
    <property type="match status" value="1"/>
</dbReference>
<organism evidence="3 4">
    <name type="scientific">Vibrio gigantis</name>
    <dbReference type="NCBI Taxonomy" id="296199"/>
    <lineage>
        <taxon>Bacteria</taxon>
        <taxon>Pseudomonadati</taxon>
        <taxon>Pseudomonadota</taxon>
        <taxon>Gammaproteobacteria</taxon>
        <taxon>Vibrionales</taxon>
        <taxon>Vibrionaceae</taxon>
        <taxon>Vibrio</taxon>
    </lineage>
</organism>
<dbReference type="RefSeq" id="WP_086712972.1">
    <property type="nucleotide sequence ID" value="NZ_AP025492.1"/>
</dbReference>
<comment type="caution">
    <text evidence="3">The sequence shown here is derived from an EMBL/GenBank/DDBJ whole genome shotgun (WGS) entry which is preliminary data.</text>
</comment>
<reference evidence="3 4" key="1">
    <citation type="submission" date="2019-09" db="EMBL/GenBank/DDBJ databases">
        <title>Draft genome sequence of various Type strains from the CCUG.</title>
        <authorList>
            <person name="Pineiro-Iglesias B."/>
            <person name="Tunovic T."/>
            <person name="Unosson C."/>
            <person name="Inganas E."/>
            <person name="Ohlen M."/>
            <person name="Cardew S."/>
            <person name="Jensie-Markopoulos S."/>
            <person name="Salva-Serra F."/>
            <person name="Jaen-Luchoro D."/>
            <person name="Karlsson R."/>
            <person name="Svensson-Stadler L."/>
            <person name="Chun J."/>
            <person name="Moore E."/>
        </authorList>
    </citation>
    <scope>NUCLEOTIDE SEQUENCE [LARGE SCALE GENOMIC DNA]</scope>
    <source>
        <strain evidence="3 4">CCUG 56969T</strain>
    </source>
</reference>
<accession>A0A5M9NU50</accession>
<dbReference type="OrthoDB" id="1680202at2"/>
<dbReference type="EMBL" id="VXJS01000008">
    <property type="protein sequence ID" value="KAA8674201.1"/>
    <property type="molecule type" value="Genomic_DNA"/>
</dbReference>
<feature type="domain" description="Haem-binding uptake Tiki superfamily ChaN" evidence="2">
    <location>
        <begin position="59"/>
        <end position="259"/>
    </location>
</feature>
<evidence type="ECO:0000313" key="4">
    <source>
        <dbReference type="Proteomes" id="UP000322521"/>
    </source>
</evidence>
<feature type="chain" id="PRO_5024425202" description="Haem-binding uptake Tiki superfamily ChaN domain-containing protein" evidence="1">
    <location>
        <begin position="18"/>
        <end position="319"/>
    </location>
</feature>
<keyword evidence="4" id="KW-1185">Reference proteome</keyword>
<protein>
    <recommendedName>
        <fullName evidence="2">Haem-binding uptake Tiki superfamily ChaN domain-containing protein</fullName>
    </recommendedName>
</protein>
<feature type="signal peptide" evidence="1">
    <location>
        <begin position="1"/>
        <end position="17"/>
    </location>
</feature>
<dbReference type="InterPro" id="IPR007314">
    <property type="entry name" value="Cofac_haem-bd_dom"/>
</dbReference>
<name>A0A5M9NU50_9VIBR</name>
<gene>
    <name evidence="3" type="ORF">F4W18_14465</name>
</gene>
<dbReference type="PROSITE" id="PS51257">
    <property type="entry name" value="PROKAR_LIPOPROTEIN"/>
    <property type="match status" value="1"/>
</dbReference>
<dbReference type="SUPFAM" id="SSF159501">
    <property type="entry name" value="EreA/ChaN-like"/>
    <property type="match status" value="1"/>
</dbReference>
<proteinExistence type="predicted"/>
<dbReference type="InterPro" id="IPR016773">
    <property type="entry name" value="Fe3_uptake_reg_CjrA_prd"/>
</dbReference>
<evidence type="ECO:0000313" key="3">
    <source>
        <dbReference type="EMBL" id="KAA8674201.1"/>
    </source>
</evidence>
<dbReference type="Proteomes" id="UP000322521">
    <property type="component" value="Unassembled WGS sequence"/>
</dbReference>